<evidence type="ECO:0008006" key="5">
    <source>
        <dbReference type="Google" id="ProtNLM"/>
    </source>
</evidence>
<dbReference type="Proteomes" id="UP001141327">
    <property type="component" value="Unassembled WGS sequence"/>
</dbReference>
<keyword evidence="4" id="KW-1185">Reference proteome</keyword>
<accession>A0ABQ8URT4</accession>
<gene>
    <name evidence="3" type="ORF">PAPYR_1526</name>
</gene>
<evidence type="ECO:0000256" key="1">
    <source>
        <dbReference type="SAM" id="MobiDB-lite"/>
    </source>
</evidence>
<proteinExistence type="predicted"/>
<evidence type="ECO:0000313" key="4">
    <source>
        <dbReference type="Proteomes" id="UP001141327"/>
    </source>
</evidence>
<reference evidence="3" key="1">
    <citation type="journal article" date="2022" name="bioRxiv">
        <title>Genomics of Preaxostyla Flagellates Illuminates Evolutionary Transitions and the Path Towards Mitochondrial Loss.</title>
        <authorList>
            <person name="Novak L.V.F."/>
            <person name="Treitli S.C."/>
            <person name="Pyrih J."/>
            <person name="Halakuc P."/>
            <person name="Pipaliya S.V."/>
            <person name="Vacek V."/>
            <person name="Brzon O."/>
            <person name="Soukal P."/>
            <person name="Eme L."/>
            <person name="Dacks J.B."/>
            <person name="Karnkowska A."/>
            <person name="Elias M."/>
            <person name="Hampl V."/>
        </authorList>
    </citation>
    <scope>NUCLEOTIDE SEQUENCE</scope>
    <source>
        <strain evidence="3">RCP-MX</strain>
    </source>
</reference>
<feature type="region of interest" description="Disordered" evidence="1">
    <location>
        <begin position="327"/>
        <end position="348"/>
    </location>
</feature>
<name>A0ABQ8URT4_9EUKA</name>
<sequence>MRRAWLVVFATIWSLSLAQILRKDLGCEGECTRQFILCFHNVRNNCVGGCKHLQEIQSGTRQTVDQDTCYRTCESYQLREKCFPDAQRCFQNCSSEISNALSSLNERFLVEKLSENEKFFTPLVAQCLSVPAPCAHFQVEVDDESGPIAVPSRIASLSRCQGWAKGFYDSCTWMCDRSAGNKGRIERTRLPSHLRNPGEEPLSLEESIMVWSSDAEADAGVVCRLRCQGRYNTLLGSCEAKFGAGGAAACLDQCQVDKARATEKCRQLLDTCMEQCQAGGGQQCPAVCAEKHSACMEDMRTEGLQCDRHCKTLSRRTMQGFASIEDARREDEMAAAAEEGDVAPGSEE</sequence>
<feature type="signal peptide" evidence="2">
    <location>
        <begin position="1"/>
        <end position="18"/>
    </location>
</feature>
<evidence type="ECO:0000313" key="3">
    <source>
        <dbReference type="EMBL" id="KAJ4461847.1"/>
    </source>
</evidence>
<evidence type="ECO:0000256" key="2">
    <source>
        <dbReference type="SAM" id="SignalP"/>
    </source>
</evidence>
<keyword evidence="2" id="KW-0732">Signal</keyword>
<protein>
    <recommendedName>
        <fullName evidence="5">VDE lipocalin domain-containing protein</fullName>
    </recommendedName>
</protein>
<organism evidence="3 4">
    <name type="scientific">Paratrimastix pyriformis</name>
    <dbReference type="NCBI Taxonomy" id="342808"/>
    <lineage>
        <taxon>Eukaryota</taxon>
        <taxon>Metamonada</taxon>
        <taxon>Preaxostyla</taxon>
        <taxon>Paratrimastigidae</taxon>
        <taxon>Paratrimastix</taxon>
    </lineage>
</organism>
<feature type="chain" id="PRO_5046342171" description="VDE lipocalin domain-containing protein" evidence="2">
    <location>
        <begin position="19"/>
        <end position="348"/>
    </location>
</feature>
<feature type="compositionally biased region" description="Acidic residues" evidence="1">
    <location>
        <begin position="338"/>
        <end position="348"/>
    </location>
</feature>
<comment type="caution">
    <text evidence="3">The sequence shown here is derived from an EMBL/GenBank/DDBJ whole genome shotgun (WGS) entry which is preliminary data.</text>
</comment>
<dbReference type="EMBL" id="JAPMOS010000005">
    <property type="protein sequence ID" value="KAJ4461847.1"/>
    <property type="molecule type" value="Genomic_DNA"/>
</dbReference>